<dbReference type="SUPFAM" id="SSF47413">
    <property type="entry name" value="lambda repressor-like DNA-binding domains"/>
    <property type="match status" value="1"/>
</dbReference>
<dbReference type="Gene3D" id="1.10.1740.10">
    <property type="match status" value="1"/>
</dbReference>
<dbReference type="CDD" id="cd00093">
    <property type="entry name" value="HTH_XRE"/>
    <property type="match status" value="1"/>
</dbReference>
<gene>
    <name evidence="3" type="ORF">J5W02_06270</name>
</gene>
<evidence type="ECO:0000313" key="3">
    <source>
        <dbReference type="EMBL" id="MBW7572415.1"/>
    </source>
</evidence>
<dbReference type="EMBL" id="JAGFNZ010000002">
    <property type="protein sequence ID" value="MBW7572415.1"/>
    <property type="molecule type" value="Genomic_DNA"/>
</dbReference>
<dbReference type="InterPro" id="IPR001387">
    <property type="entry name" value="Cro/C1-type_HTH"/>
</dbReference>
<keyword evidence="4" id="KW-1185">Reference proteome</keyword>
<dbReference type="InterPro" id="IPR013325">
    <property type="entry name" value="RNA_pol_sigma_r2"/>
</dbReference>
<evidence type="ECO:0000256" key="1">
    <source>
        <dbReference type="ARBA" id="ARBA00023125"/>
    </source>
</evidence>
<dbReference type="Pfam" id="PF01381">
    <property type="entry name" value="HTH_3"/>
    <property type="match status" value="1"/>
</dbReference>
<sequence length="260" mass="29987">MLMEAKNSMTFGERLVYARKKKGLNQEQLAKLIGVSSGSISLWEIGKYKPDISKIRKIVKALEISEGWLIGNDNFKMNHQVNKLTKEQQKLVGDNEYIIKYVFNKLHTIQNYDDFYGNAAIGLCEAARNYDTNKGVPFFAFAVPYIKYKIFKEYNKGKENFALSLDQIVLEEGTKSLYSLVPAPDEWEAVEYKVLVESVYQKVEHVLTANEKVVFRRWLHGEQNSDIARSMRANRATISLRIVKARKKCKDLINPDELFT</sequence>
<comment type="caution">
    <text evidence="3">The sequence shown here is derived from an EMBL/GenBank/DDBJ whole genome shotgun (WGS) entry which is preliminary data.</text>
</comment>
<dbReference type="SMART" id="SM00530">
    <property type="entry name" value="HTH_XRE"/>
    <property type="match status" value="1"/>
</dbReference>
<proteinExistence type="predicted"/>
<keyword evidence="1" id="KW-0238">DNA-binding</keyword>
<evidence type="ECO:0000259" key="2">
    <source>
        <dbReference type="PROSITE" id="PS50943"/>
    </source>
</evidence>
<accession>A0ABS7DM87</accession>
<dbReference type="SUPFAM" id="SSF88946">
    <property type="entry name" value="Sigma2 domain of RNA polymerase sigma factors"/>
    <property type="match status" value="1"/>
</dbReference>
<dbReference type="RefSeq" id="WP_219964821.1">
    <property type="nucleotide sequence ID" value="NZ_JAGFNZ010000002.1"/>
</dbReference>
<name>A0ABS7DM87_9FIRM</name>
<organism evidence="3 4">
    <name type="scientific">Caproiciproducens faecalis</name>
    <dbReference type="NCBI Taxonomy" id="2820301"/>
    <lineage>
        <taxon>Bacteria</taxon>
        <taxon>Bacillati</taxon>
        <taxon>Bacillota</taxon>
        <taxon>Clostridia</taxon>
        <taxon>Eubacteriales</taxon>
        <taxon>Acutalibacteraceae</taxon>
        <taxon>Caproiciproducens</taxon>
    </lineage>
</organism>
<evidence type="ECO:0000313" key="4">
    <source>
        <dbReference type="Proteomes" id="UP000719942"/>
    </source>
</evidence>
<dbReference type="PANTHER" id="PTHR46558">
    <property type="entry name" value="TRACRIPTIONAL REGULATORY PROTEIN-RELATED-RELATED"/>
    <property type="match status" value="1"/>
</dbReference>
<reference evidence="3 4" key="1">
    <citation type="submission" date="2021-03" db="EMBL/GenBank/DDBJ databases">
        <title>Caproiciproducens sp. nov. isolated from feces of cow.</title>
        <authorList>
            <person name="Choi J.-Y."/>
        </authorList>
    </citation>
    <scope>NUCLEOTIDE SEQUENCE [LARGE SCALE GENOMIC DNA]</scope>
    <source>
        <strain evidence="3 4">AGMB10547</strain>
    </source>
</reference>
<feature type="domain" description="HTH cro/C1-type" evidence="2">
    <location>
        <begin position="15"/>
        <end position="69"/>
    </location>
</feature>
<dbReference type="SUPFAM" id="SSF88659">
    <property type="entry name" value="Sigma3 and sigma4 domains of RNA polymerase sigma factors"/>
    <property type="match status" value="1"/>
</dbReference>
<dbReference type="InterPro" id="IPR013324">
    <property type="entry name" value="RNA_pol_sigma_r3/r4-like"/>
</dbReference>
<dbReference type="PANTHER" id="PTHR46558:SF11">
    <property type="entry name" value="HTH-TYPE TRANSCRIPTIONAL REGULATOR XRE"/>
    <property type="match status" value="1"/>
</dbReference>
<dbReference type="Proteomes" id="UP000719942">
    <property type="component" value="Unassembled WGS sequence"/>
</dbReference>
<protein>
    <submittedName>
        <fullName evidence="3">Helix-turn-helix domain-containing protein</fullName>
    </submittedName>
</protein>
<dbReference type="Gene3D" id="1.10.260.40">
    <property type="entry name" value="lambda repressor-like DNA-binding domains"/>
    <property type="match status" value="1"/>
</dbReference>
<dbReference type="PROSITE" id="PS50943">
    <property type="entry name" value="HTH_CROC1"/>
    <property type="match status" value="1"/>
</dbReference>
<dbReference type="InterPro" id="IPR010982">
    <property type="entry name" value="Lambda_DNA-bd_dom_sf"/>
</dbReference>